<gene>
    <name evidence="2" type="ORF">RT717_23600</name>
</gene>
<feature type="chain" id="PRO_5046763124" description="Lipoprotein" evidence="1">
    <location>
        <begin position="21"/>
        <end position="157"/>
    </location>
</feature>
<evidence type="ECO:0000313" key="3">
    <source>
        <dbReference type="Proteomes" id="UP001302349"/>
    </source>
</evidence>
<protein>
    <recommendedName>
        <fullName evidence="4">Lipoprotein</fullName>
    </recommendedName>
</protein>
<evidence type="ECO:0008006" key="4">
    <source>
        <dbReference type="Google" id="ProtNLM"/>
    </source>
</evidence>
<name>A0ABZ0INY2_9BACT</name>
<feature type="signal peptide" evidence="1">
    <location>
        <begin position="1"/>
        <end position="20"/>
    </location>
</feature>
<evidence type="ECO:0000256" key="1">
    <source>
        <dbReference type="SAM" id="SignalP"/>
    </source>
</evidence>
<dbReference type="PROSITE" id="PS51257">
    <property type="entry name" value="PROKAR_LIPOPROTEIN"/>
    <property type="match status" value="1"/>
</dbReference>
<sequence>MKRVILVVVLSMALSCFTNAQTAPPIPPFQHVSVETIDYSGIKDMFQVSLYARRWLTIEQFHLIGDTRENWDAEIRQDSCSVMTFKLETHERISGKYHTSLYLVDCKSDTVYQSDGKAMGSSPAQGFQYAAEAALKDFKKDWEKGQEPAKKSKKGKN</sequence>
<keyword evidence="3" id="KW-1185">Reference proteome</keyword>
<reference evidence="2 3" key="1">
    <citation type="journal article" date="2023" name="Microbiol. Resour. Announc.">
        <title>Complete Genome Sequence of Imperialibacter roseus strain P4T.</title>
        <authorList>
            <person name="Tizabi D.R."/>
            <person name="Bachvaroff T."/>
            <person name="Hill R.T."/>
        </authorList>
    </citation>
    <scope>NUCLEOTIDE SEQUENCE [LARGE SCALE GENOMIC DNA]</scope>
    <source>
        <strain evidence="2 3">P4T</strain>
    </source>
</reference>
<keyword evidence="1" id="KW-0732">Signal</keyword>
<accession>A0ABZ0INY2</accession>
<dbReference type="RefSeq" id="WP_317488803.1">
    <property type="nucleotide sequence ID" value="NZ_CP136051.1"/>
</dbReference>
<organism evidence="2 3">
    <name type="scientific">Imperialibacter roseus</name>
    <dbReference type="NCBI Taxonomy" id="1324217"/>
    <lineage>
        <taxon>Bacteria</taxon>
        <taxon>Pseudomonadati</taxon>
        <taxon>Bacteroidota</taxon>
        <taxon>Cytophagia</taxon>
        <taxon>Cytophagales</taxon>
        <taxon>Flammeovirgaceae</taxon>
        <taxon>Imperialibacter</taxon>
    </lineage>
</organism>
<dbReference type="Proteomes" id="UP001302349">
    <property type="component" value="Chromosome"/>
</dbReference>
<proteinExistence type="predicted"/>
<dbReference type="EMBL" id="CP136051">
    <property type="protein sequence ID" value="WOK06065.1"/>
    <property type="molecule type" value="Genomic_DNA"/>
</dbReference>
<evidence type="ECO:0000313" key="2">
    <source>
        <dbReference type="EMBL" id="WOK06065.1"/>
    </source>
</evidence>